<comment type="caution">
    <text evidence="1">The sequence shown here is derived from an EMBL/GenBank/DDBJ whole genome shotgun (WGS) entry which is preliminary data.</text>
</comment>
<reference evidence="1 2" key="1">
    <citation type="submission" date="2018-06" db="EMBL/GenBank/DDBJ databases">
        <title>Genomic Encyclopedia of Type Strains, Phase IV (KMG-V): Genome sequencing to study the core and pangenomes of soil and plant-associated prokaryotes.</title>
        <authorList>
            <person name="Whitman W."/>
        </authorList>
    </citation>
    <scope>NUCLEOTIDE SEQUENCE [LARGE SCALE GENOMIC DNA]</scope>
    <source>
        <strain evidence="1 2">SRCL-318</strain>
    </source>
</reference>
<sequence length="53" mass="6177">MKPHISKIRGVWWVRPIRGAMYGCAGPDIASAWQSWRRNTWLMAAYKAMGEKR</sequence>
<evidence type="ECO:0000313" key="1">
    <source>
        <dbReference type="EMBL" id="PYE21348.1"/>
    </source>
</evidence>
<accession>A0A2V4TJD2</accession>
<evidence type="ECO:0000313" key="2">
    <source>
        <dbReference type="Proteomes" id="UP000247772"/>
    </source>
</evidence>
<gene>
    <name evidence="1" type="ORF">C7410_115191</name>
</gene>
<name>A0A2V4TJD2_9BURK</name>
<dbReference type="EMBL" id="QJSQ01000015">
    <property type="protein sequence ID" value="PYE21348.1"/>
    <property type="molecule type" value="Genomic_DNA"/>
</dbReference>
<protein>
    <submittedName>
        <fullName evidence="1">Uncharacterized protein</fullName>
    </submittedName>
</protein>
<organism evidence="1 2">
    <name type="scientific">Paraburkholderia silvatlantica</name>
    <dbReference type="NCBI Taxonomy" id="321895"/>
    <lineage>
        <taxon>Bacteria</taxon>
        <taxon>Pseudomonadati</taxon>
        <taxon>Pseudomonadota</taxon>
        <taxon>Betaproteobacteria</taxon>
        <taxon>Burkholderiales</taxon>
        <taxon>Burkholderiaceae</taxon>
        <taxon>Paraburkholderia</taxon>
    </lineage>
</organism>
<dbReference type="AlphaFoldDB" id="A0A2V4TJD2"/>
<dbReference type="Proteomes" id="UP000247772">
    <property type="component" value="Unassembled WGS sequence"/>
</dbReference>
<proteinExistence type="predicted"/>